<name>A0A8J7SI02_9BACT</name>
<comment type="caution">
    <text evidence="1">The sequence shown here is derived from an EMBL/GenBank/DDBJ whole genome shotgun (WGS) entry which is preliminary data.</text>
</comment>
<reference evidence="1" key="1">
    <citation type="submission" date="2021-01" db="EMBL/GenBank/DDBJ databases">
        <title>Modified the classification status of verrucomicrobia.</title>
        <authorList>
            <person name="Feng X."/>
        </authorList>
    </citation>
    <scope>NUCLEOTIDE SEQUENCE</scope>
    <source>
        <strain evidence="1">_KCTC 22039</strain>
    </source>
</reference>
<accession>A0A8J7SI02</accession>
<dbReference type="RefSeq" id="WP_200310160.1">
    <property type="nucleotide sequence ID" value="NZ_JAENIM010000016.1"/>
</dbReference>
<organism evidence="1 2">
    <name type="scientific">Persicirhabdus sediminis</name>
    <dbReference type="NCBI Taxonomy" id="454144"/>
    <lineage>
        <taxon>Bacteria</taxon>
        <taxon>Pseudomonadati</taxon>
        <taxon>Verrucomicrobiota</taxon>
        <taxon>Verrucomicrobiia</taxon>
        <taxon>Verrucomicrobiales</taxon>
        <taxon>Verrucomicrobiaceae</taxon>
        <taxon>Persicirhabdus</taxon>
    </lineage>
</organism>
<dbReference type="EMBL" id="JAENIM010000016">
    <property type="protein sequence ID" value="MBK1790121.1"/>
    <property type="molecule type" value="Genomic_DNA"/>
</dbReference>
<dbReference type="Proteomes" id="UP000624703">
    <property type="component" value="Unassembled WGS sequence"/>
</dbReference>
<evidence type="ECO:0000313" key="1">
    <source>
        <dbReference type="EMBL" id="MBK1790121.1"/>
    </source>
</evidence>
<sequence length="141" mass="15800">MKSIIYAGALVLASIPSYVFASELPRRSQLSIMETSEILSNGSTWTIVPKGSLLHVPEYLKKNVLSKPQGELVDWQTFTSTNRSLVRAEEISYEQAKGNIAIAEDRQELFEMQRVIVVATNAGRPIEVKPLKQNTEDNNHQ</sequence>
<keyword evidence="2" id="KW-1185">Reference proteome</keyword>
<proteinExistence type="predicted"/>
<gene>
    <name evidence="1" type="ORF">JIN82_03005</name>
</gene>
<dbReference type="AlphaFoldDB" id="A0A8J7SI02"/>
<protein>
    <submittedName>
        <fullName evidence="1">Uncharacterized protein</fullName>
    </submittedName>
</protein>
<evidence type="ECO:0000313" key="2">
    <source>
        <dbReference type="Proteomes" id="UP000624703"/>
    </source>
</evidence>